<name>A0A844GBC7_9NEIS</name>
<organism evidence="1 2">
    <name type="scientific">Paludibacterium denitrificans</name>
    <dbReference type="NCBI Taxonomy" id="2675226"/>
    <lineage>
        <taxon>Bacteria</taxon>
        <taxon>Pseudomonadati</taxon>
        <taxon>Pseudomonadota</taxon>
        <taxon>Betaproteobacteria</taxon>
        <taxon>Neisseriales</taxon>
        <taxon>Chromobacteriaceae</taxon>
        <taxon>Paludibacterium</taxon>
    </lineage>
</organism>
<sequence>MAIHPTFEGDDLLLIPRGLIGAACHAIDKKIDAPKVLAMLHDVAMSKSTSHELPPCPKPTKLRRQQRCDGGYDMVPAYNVEEMEAYARAALTRAKPAGKAVENNPVGRFTGNFHFDANGKAIFEVKAYGSLPTVGAKLYAEQPAQVPDGYVLVPIDVDDEMVDAGCLALSGSIGGYEAGKVYKCWDAMLASAPQPKGGE</sequence>
<evidence type="ECO:0000313" key="2">
    <source>
        <dbReference type="Proteomes" id="UP000446658"/>
    </source>
</evidence>
<dbReference type="RefSeq" id="WP_230369083.1">
    <property type="nucleotide sequence ID" value="NZ_WLYX01000001.1"/>
</dbReference>
<reference evidence="1 2" key="1">
    <citation type="submission" date="2019-11" db="EMBL/GenBank/DDBJ databases">
        <title>Draft genome sequence of Paludibacterium sp. dN18-1.</title>
        <authorList>
            <person name="Im W.-T."/>
        </authorList>
    </citation>
    <scope>NUCLEOTIDE SEQUENCE [LARGE SCALE GENOMIC DNA]</scope>
    <source>
        <strain evidence="2">dN 18-1</strain>
    </source>
</reference>
<evidence type="ECO:0000313" key="1">
    <source>
        <dbReference type="EMBL" id="MTD32601.1"/>
    </source>
</evidence>
<dbReference type="EMBL" id="WLYX01000001">
    <property type="protein sequence ID" value="MTD32601.1"/>
    <property type="molecule type" value="Genomic_DNA"/>
</dbReference>
<dbReference type="Proteomes" id="UP000446658">
    <property type="component" value="Unassembled WGS sequence"/>
</dbReference>
<proteinExistence type="predicted"/>
<protein>
    <submittedName>
        <fullName evidence="1">Uncharacterized protein</fullName>
    </submittedName>
</protein>
<comment type="caution">
    <text evidence="1">The sequence shown here is derived from an EMBL/GenBank/DDBJ whole genome shotgun (WGS) entry which is preliminary data.</text>
</comment>
<accession>A0A844GBC7</accession>
<keyword evidence="2" id="KW-1185">Reference proteome</keyword>
<gene>
    <name evidence="1" type="ORF">GKE73_02725</name>
</gene>
<dbReference type="AlphaFoldDB" id="A0A844GBC7"/>